<feature type="domain" description="Spore protein YkvP/CgeB glycosyl transferase-like" evidence="2">
    <location>
        <begin position="252"/>
        <end position="396"/>
    </location>
</feature>
<dbReference type="Pfam" id="PF13524">
    <property type="entry name" value="Glyco_trans_1_2"/>
    <property type="match status" value="1"/>
</dbReference>
<dbReference type="Proteomes" id="UP001464891">
    <property type="component" value="Unassembled WGS sequence"/>
</dbReference>
<dbReference type="Pfam" id="PF08241">
    <property type="entry name" value="Methyltransf_11"/>
    <property type="match status" value="1"/>
</dbReference>
<keyword evidence="3" id="KW-0808">Transferase</keyword>
<keyword evidence="4" id="KW-1185">Reference proteome</keyword>
<feature type="domain" description="Methyltransferase type 11" evidence="1">
    <location>
        <begin position="438"/>
        <end position="480"/>
    </location>
</feature>
<dbReference type="SUPFAM" id="SSF53335">
    <property type="entry name" value="S-adenosyl-L-methionine-dependent methyltransferases"/>
    <property type="match status" value="1"/>
</dbReference>
<dbReference type="InterPro" id="IPR055259">
    <property type="entry name" value="YkvP/CgeB_Glyco_trans-like"/>
</dbReference>
<dbReference type="EC" id="2.4.-.-" evidence="3"/>
<evidence type="ECO:0000259" key="1">
    <source>
        <dbReference type="Pfam" id="PF08241"/>
    </source>
</evidence>
<keyword evidence="3" id="KW-0328">Glycosyltransferase</keyword>
<accession>A0ABV0JDG3</accession>
<reference evidence="3 4" key="1">
    <citation type="submission" date="2022-04" db="EMBL/GenBank/DDBJ databases">
        <title>Positive selection, recombination, and allopatry shape intraspecific diversity of widespread and dominant cyanobacteria.</title>
        <authorList>
            <person name="Wei J."/>
            <person name="Shu W."/>
            <person name="Hu C."/>
        </authorList>
    </citation>
    <scope>NUCLEOTIDE SEQUENCE [LARGE SCALE GENOMIC DNA]</scope>
    <source>
        <strain evidence="3 4">GB2-A4</strain>
    </source>
</reference>
<dbReference type="InterPro" id="IPR029063">
    <property type="entry name" value="SAM-dependent_MTases_sf"/>
</dbReference>
<name>A0ABV0JDG3_9CYAN</name>
<evidence type="ECO:0000313" key="4">
    <source>
        <dbReference type="Proteomes" id="UP001464891"/>
    </source>
</evidence>
<dbReference type="Gene3D" id="3.40.50.150">
    <property type="entry name" value="Vaccinia Virus protein VP39"/>
    <property type="match status" value="1"/>
</dbReference>
<dbReference type="Gene3D" id="3.40.50.2300">
    <property type="match status" value="1"/>
</dbReference>
<sequence length="718" mass="82678">MNKKTSSFYSFLIEQSPTPIYQRIIDNLQNVLTELGNRVIIFYPGQFKDETDYLQYISSQEVDYCIITNSSSLISSYSETLKAFIFELIDIPVIFIHHDNIFSDLYEHEKIKPKLEAFCRMKYKSFHFCIEYYNFLDLKSLGIENVYSIHHASEFEYINPLGKYLYDVSFVGHILPELGTALGEASYSHLLKADFWNRLVHLDKKLEQSAISFATRASSSQENIIDFLGAKYLYISMLHSNSSPFFRGEIIKRIENINVHIFGGDPAYLSGLSLNRKIQKSNIFYHPVTKNYSDTKYIYANSKINLNITSLQFDDAVINRVVDVASVGGFILTDWKSELKSLTSVYEEISFRTIDELNFKADYYLKHETERLEIAERLHQDIVDSCSYHNIAIFILSKIGSMTRNQEEPLRLDLGCGVWKAEGFVGVDVSGGPEVDVIADLNRRFPFPDNSVDEIKAHDVIEHLKNNIHSMNEIWRVCKPYARVDVRVPSTDGRGAFQDPTHISFWNLNSFKYYCVEFPAYIELCRSYGFQGEFKILTLTEEESPDQVIHVRAVLEVVKDNDKLTLRKNLLDWNLKEINLMIFPDWNKSEELLFQELSAVIRSIATHTDKSLISLLIYTGSLGKEGAELMLAAVVMELFLKEDIDINEGPEISFFETLNQLQKNFLEEQTCFRIALENEDRRSISSSGLSTSNIPTFDVSVLHHKRVVFLETGTWSFG</sequence>
<organism evidence="3 4">
    <name type="scientific">Trichocoleus desertorum GB2-A4</name>
    <dbReference type="NCBI Taxonomy" id="2933944"/>
    <lineage>
        <taxon>Bacteria</taxon>
        <taxon>Bacillati</taxon>
        <taxon>Cyanobacteriota</taxon>
        <taxon>Cyanophyceae</taxon>
        <taxon>Leptolyngbyales</taxon>
        <taxon>Trichocoleusaceae</taxon>
        <taxon>Trichocoleus</taxon>
    </lineage>
</organism>
<dbReference type="GO" id="GO:0016757">
    <property type="term" value="F:glycosyltransferase activity"/>
    <property type="evidence" value="ECO:0007669"/>
    <property type="project" value="UniProtKB-KW"/>
</dbReference>
<evidence type="ECO:0000313" key="3">
    <source>
        <dbReference type="EMBL" id="MEP0819827.1"/>
    </source>
</evidence>
<protein>
    <submittedName>
        <fullName evidence="3">Glycosyltransferase</fullName>
        <ecNumber evidence="3">2.4.-.-</ecNumber>
    </submittedName>
</protein>
<dbReference type="RefSeq" id="WP_190432787.1">
    <property type="nucleotide sequence ID" value="NZ_JAMPKM010000017.1"/>
</dbReference>
<gene>
    <name evidence="3" type="ORF">NC998_22250</name>
</gene>
<proteinExistence type="predicted"/>
<comment type="caution">
    <text evidence="3">The sequence shown here is derived from an EMBL/GenBank/DDBJ whole genome shotgun (WGS) entry which is preliminary data.</text>
</comment>
<dbReference type="EMBL" id="JAMPKM010000017">
    <property type="protein sequence ID" value="MEP0819827.1"/>
    <property type="molecule type" value="Genomic_DNA"/>
</dbReference>
<dbReference type="InterPro" id="IPR013216">
    <property type="entry name" value="Methyltransf_11"/>
</dbReference>
<evidence type="ECO:0000259" key="2">
    <source>
        <dbReference type="Pfam" id="PF13524"/>
    </source>
</evidence>